<evidence type="ECO:0000256" key="1">
    <source>
        <dbReference type="ARBA" id="ARBA00022729"/>
    </source>
</evidence>
<evidence type="ECO:0000256" key="3">
    <source>
        <dbReference type="SAM" id="SignalP"/>
    </source>
</evidence>
<keyword evidence="1 3" id="KW-0732">Signal</keyword>
<evidence type="ECO:0000313" key="6">
    <source>
        <dbReference type="Proteomes" id="UP000694580"/>
    </source>
</evidence>
<dbReference type="GeneID" id="114786567"/>
<dbReference type="Proteomes" id="UP000694580">
    <property type="component" value="Chromosome 3"/>
</dbReference>
<dbReference type="PANTHER" id="PTHR46792">
    <property type="entry name" value="COILED-COIL DOMAIN-CONTAINING PROTEIN 80"/>
    <property type="match status" value="1"/>
</dbReference>
<feature type="compositionally biased region" description="Basic residues" evidence="2">
    <location>
        <begin position="338"/>
        <end position="356"/>
    </location>
</feature>
<reference evidence="5" key="2">
    <citation type="submission" date="2025-08" db="UniProtKB">
        <authorList>
            <consortium name="Ensembl"/>
        </authorList>
    </citation>
    <scope>IDENTIFICATION</scope>
</reference>
<dbReference type="GO" id="GO:0030198">
    <property type="term" value="P:extracellular matrix organization"/>
    <property type="evidence" value="ECO:0007669"/>
    <property type="project" value="TreeGrafter"/>
</dbReference>
<evidence type="ECO:0000259" key="4">
    <source>
        <dbReference type="Pfam" id="PF13778"/>
    </source>
</evidence>
<dbReference type="GO" id="GO:0010811">
    <property type="term" value="P:positive regulation of cell-substrate adhesion"/>
    <property type="evidence" value="ECO:0007669"/>
    <property type="project" value="TreeGrafter"/>
</dbReference>
<sequence>MASLYPALLLLALWGNSLVLCGSHPGKRRQSTSREDSASSIPQTNSRAEREREKETGLAPELDFMAEFVGKHRLLVLTAPSHTDNYLLMMEKQIKDMESEGLNCRLAERDTLIITIIQNAMMEGRITRPSFKGEAVAENLDSDMVTKLLHYLDMEDQTFSMLLLKKNLMVRERFPYPVRLEAIIEIIDQLPARKLEKITRKKSAEKCKITKKILVAKKPGAVRKKTFSSQRQGNVTSLAANLQKPLDKRATLRKRVQDILSGRFRFVIHKPPPGAEEPGPPQGGKPTEDPNNQGNPLTANGQSSSITSKNDGVKEAEEGKQTDQETRGEKSSNDSKSQRKGKGKKGGKKKKGKRGGKKSEREAQEKEKVVLKEFLEKFQGKRRLVVMSSPSNTDSQYVKQREQNEKTHCGLALRKVSVLSILGSEHSSTITLQHYQLDTESPFDPLTDTLTNPQLGGQMRKEYGLSSDTFSMMITDYGLTPYKVFYTAAEAPITVDFIDTFPSRKTEWDQEKTTRGVCTEPEGPQNSLMRFMSKRRLLIISAPYEDDYSLQQQLQALKGQECPMGIRHFAMLTLIGTELKASGTVELFPLNGKSQTEKDSFSHDVVQSMRDQLKISRDFFTMVVVGKDGDVKAWFTSPMWSLANIYDLVDSMDLRQQEERLQKTLDIHCPESTETSYDDVAEENYLYHRSED</sequence>
<dbReference type="PANTHER" id="PTHR46792:SF1">
    <property type="entry name" value="COILED-COIL DOMAIN-CONTAINING 80-LIKE 2"/>
    <property type="match status" value="1"/>
</dbReference>
<feature type="region of interest" description="Disordered" evidence="2">
    <location>
        <begin position="25"/>
        <end position="56"/>
    </location>
</feature>
<evidence type="ECO:0000256" key="2">
    <source>
        <dbReference type="SAM" id="MobiDB-lite"/>
    </source>
</evidence>
<evidence type="ECO:0000313" key="5">
    <source>
        <dbReference type="Ensembl" id="ENSDCDP00010025692.1"/>
    </source>
</evidence>
<feature type="compositionally biased region" description="Pro residues" evidence="2">
    <location>
        <begin position="270"/>
        <end position="283"/>
    </location>
</feature>
<feature type="domain" description="DUF4174" evidence="4">
    <location>
        <begin position="374"/>
        <end position="507"/>
    </location>
</feature>
<dbReference type="GeneTree" id="ENSGT00940000166240"/>
<feature type="domain" description="DUF4174" evidence="4">
    <location>
        <begin position="64"/>
        <end position="196"/>
    </location>
</feature>
<dbReference type="GO" id="GO:0005604">
    <property type="term" value="C:basement membrane"/>
    <property type="evidence" value="ECO:0007669"/>
    <property type="project" value="TreeGrafter"/>
</dbReference>
<proteinExistence type="predicted"/>
<dbReference type="AlphaFoldDB" id="A0AAY4BYI8"/>
<feature type="signal peptide" evidence="3">
    <location>
        <begin position="1"/>
        <end position="21"/>
    </location>
</feature>
<feature type="compositionally biased region" description="Basic and acidic residues" evidence="2">
    <location>
        <begin position="47"/>
        <end position="56"/>
    </location>
</feature>
<protein>
    <recommendedName>
        <fullName evidence="4">DUF4174 domain-containing protein</fullName>
    </recommendedName>
</protein>
<feature type="domain" description="DUF4174" evidence="4">
    <location>
        <begin position="528"/>
        <end position="658"/>
    </location>
</feature>
<feature type="region of interest" description="Disordered" evidence="2">
    <location>
        <begin position="264"/>
        <end position="365"/>
    </location>
</feature>
<accession>A0AAY4BYI8</accession>
<dbReference type="InterPro" id="IPR025232">
    <property type="entry name" value="DUF4174"/>
</dbReference>
<dbReference type="Ensembl" id="ENSDCDT00010031804.1">
    <property type="protein sequence ID" value="ENSDCDP00010025692.1"/>
    <property type="gene ID" value="ENSDCDG00010016316.1"/>
</dbReference>
<reference evidence="5" key="3">
    <citation type="submission" date="2025-09" db="UniProtKB">
        <authorList>
            <consortium name="Ensembl"/>
        </authorList>
    </citation>
    <scope>IDENTIFICATION</scope>
</reference>
<reference evidence="5 6" key="1">
    <citation type="submission" date="2020-06" db="EMBL/GenBank/DDBJ databases">
        <authorList>
            <consortium name="Wellcome Sanger Institute Data Sharing"/>
        </authorList>
    </citation>
    <scope>NUCLEOTIDE SEQUENCE [LARGE SCALE GENOMIC DNA]</scope>
</reference>
<keyword evidence="6" id="KW-1185">Reference proteome</keyword>
<feature type="compositionally biased region" description="Basic and acidic residues" evidence="2">
    <location>
        <begin position="311"/>
        <end position="337"/>
    </location>
</feature>
<organism evidence="5 6">
    <name type="scientific">Denticeps clupeoides</name>
    <name type="common">denticle herring</name>
    <dbReference type="NCBI Taxonomy" id="299321"/>
    <lineage>
        <taxon>Eukaryota</taxon>
        <taxon>Metazoa</taxon>
        <taxon>Chordata</taxon>
        <taxon>Craniata</taxon>
        <taxon>Vertebrata</taxon>
        <taxon>Euteleostomi</taxon>
        <taxon>Actinopterygii</taxon>
        <taxon>Neopterygii</taxon>
        <taxon>Teleostei</taxon>
        <taxon>Clupei</taxon>
        <taxon>Clupeiformes</taxon>
        <taxon>Denticipitoidei</taxon>
        <taxon>Denticipitidae</taxon>
        <taxon>Denticeps</taxon>
    </lineage>
</organism>
<name>A0AAY4BYI8_9TELE</name>
<feature type="chain" id="PRO_5044224776" description="DUF4174 domain-containing protein" evidence="3">
    <location>
        <begin position="22"/>
        <end position="692"/>
    </location>
</feature>
<gene>
    <name evidence="5" type="primary">ccdc80l2</name>
</gene>
<dbReference type="Pfam" id="PF13778">
    <property type="entry name" value="DUF4174"/>
    <property type="match status" value="3"/>
</dbReference>
<dbReference type="RefSeq" id="XP_028829608.1">
    <property type="nucleotide sequence ID" value="XM_028973775.1"/>
</dbReference>
<feature type="compositionally biased region" description="Polar residues" evidence="2">
    <location>
        <begin position="289"/>
        <end position="310"/>
    </location>
</feature>